<protein>
    <recommendedName>
        <fullName evidence="2">DUF2914 domain-containing protein</fullName>
    </recommendedName>
</protein>
<feature type="domain" description="DUF2914" evidence="2">
    <location>
        <begin position="280"/>
        <end position="345"/>
    </location>
</feature>
<sequence length="358" mass="39815">MVNVWVALWGRYERHISAAGLLVGFLLDIVIADRPDSIPNNLLLLFYLLAAGFLIIILNRREMRRLEAQHSAEPLFLLFALQVFFGGLASNLLVLYGRSGTLAGSALFLGALAAMLVGNEFLKTRYAQLRFNVAVFYFLLLSYCIIAVPTFFTHTVGIGTFLLSGLASLAIIGLFLALMHFFVFRRNSTRSASAAYVVGTVFVVFNLLYFLNIIPPVPLSLRESGIYHSLLRRADGAYVALYEAPRWSEFWRSTSGFYTLAEGKSAFCYSSVFAPADLMTPIYHRWEYMTGSKWDTRSLVSFPISGGRAEGYRGFSVKSNLEPGRWRCNVETAQGALIGRAGFTVVENVAPELSQTVL</sequence>
<keyword evidence="1" id="KW-0472">Membrane</keyword>
<evidence type="ECO:0000313" key="4">
    <source>
        <dbReference type="Proteomes" id="UP000034740"/>
    </source>
</evidence>
<accession>A0A0G1XXA6</accession>
<reference evidence="3 4" key="1">
    <citation type="journal article" date="2015" name="Nature">
        <title>rRNA introns, odd ribosomes, and small enigmatic genomes across a large radiation of phyla.</title>
        <authorList>
            <person name="Brown C.T."/>
            <person name="Hug L.A."/>
            <person name="Thomas B.C."/>
            <person name="Sharon I."/>
            <person name="Castelle C.J."/>
            <person name="Singh A."/>
            <person name="Wilkins M.J."/>
            <person name="Williams K.H."/>
            <person name="Banfield J.F."/>
        </authorList>
    </citation>
    <scope>NUCLEOTIDE SEQUENCE [LARGE SCALE GENOMIC DNA]</scope>
</reference>
<dbReference type="AlphaFoldDB" id="A0A0G1XXA6"/>
<dbReference type="Proteomes" id="UP000034740">
    <property type="component" value="Unassembled WGS sequence"/>
</dbReference>
<gene>
    <name evidence="3" type="ORF">UY83_C0003G0103</name>
</gene>
<evidence type="ECO:0000313" key="3">
    <source>
        <dbReference type="EMBL" id="KKW35818.1"/>
    </source>
</evidence>
<evidence type="ECO:0000256" key="1">
    <source>
        <dbReference type="SAM" id="Phobius"/>
    </source>
</evidence>
<keyword evidence="1" id="KW-0812">Transmembrane</keyword>
<feature type="transmembrane region" description="Helical" evidence="1">
    <location>
        <begin position="194"/>
        <end position="214"/>
    </location>
</feature>
<organism evidence="3 4">
    <name type="scientific">Candidatus Adlerbacteria bacterium GW2011_GWA1_54_10</name>
    <dbReference type="NCBI Taxonomy" id="1618605"/>
    <lineage>
        <taxon>Bacteria</taxon>
        <taxon>Candidatus Adleribacteriota</taxon>
    </lineage>
</organism>
<feature type="transmembrane region" description="Helical" evidence="1">
    <location>
        <begin position="158"/>
        <end position="182"/>
    </location>
</feature>
<feature type="transmembrane region" description="Helical" evidence="1">
    <location>
        <begin position="134"/>
        <end position="152"/>
    </location>
</feature>
<feature type="transmembrane region" description="Helical" evidence="1">
    <location>
        <begin position="75"/>
        <end position="96"/>
    </location>
</feature>
<feature type="transmembrane region" description="Helical" evidence="1">
    <location>
        <begin position="42"/>
        <end position="59"/>
    </location>
</feature>
<dbReference type="InterPro" id="IPR022606">
    <property type="entry name" value="DUF2914"/>
</dbReference>
<comment type="caution">
    <text evidence="3">The sequence shown here is derived from an EMBL/GenBank/DDBJ whole genome shotgun (WGS) entry which is preliminary data.</text>
</comment>
<evidence type="ECO:0000259" key="2">
    <source>
        <dbReference type="Pfam" id="PF11141"/>
    </source>
</evidence>
<name>A0A0G1XXA6_9BACT</name>
<dbReference type="Pfam" id="PF11141">
    <property type="entry name" value="DUF2914"/>
    <property type="match status" value="1"/>
</dbReference>
<proteinExistence type="predicted"/>
<dbReference type="EMBL" id="LCRO01000003">
    <property type="protein sequence ID" value="KKW35818.1"/>
    <property type="molecule type" value="Genomic_DNA"/>
</dbReference>
<keyword evidence="1" id="KW-1133">Transmembrane helix</keyword>
<feature type="transmembrane region" description="Helical" evidence="1">
    <location>
        <begin position="102"/>
        <end position="122"/>
    </location>
</feature>